<evidence type="ECO:0000259" key="11">
    <source>
        <dbReference type="PROSITE" id="PS51755"/>
    </source>
</evidence>
<comment type="caution">
    <text evidence="12">The sequence shown here is derived from an EMBL/GenBank/DDBJ whole genome shotgun (WGS) entry which is preliminary data.</text>
</comment>
<evidence type="ECO:0000313" key="12">
    <source>
        <dbReference type="EMBL" id="MST62075.1"/>
    </source>
</evidence>
<evidence type="ECO:0000256" key="7">
    <source>
        <dbReference type="ARBA" id="ARBA00024867"/>
    </source>
</evidence>
<evidence type="ECO:0000256" key="9">
    <source>
        <dbReference type="PROSITE-ProRule" id="PRU01091"/>
    </source>
</evidence>
<dbReference type="Pfam" id="PF00486">
    <property type="entry name" value="Trans_reg_C"/>
    <property type="match status" value="1"/>
</dbReference>
<keyword evidence="3" id="KW-0902">Two-component regulatory system</keyword>
<dbReference type="CDD" id="cd17574">
    <property type="entry name" value="REC_OmpR"/>
    <property type="match status" value="1"/>
</dbReference>
<feature type="DNA-binding region" description="OmpR/PhoB-type" evidence="9">
    <location>
        <begin position="127"/>
        <end position="221"/>
    </location>
</feature>
<gene>
    <name evidence="12" type="ORF">FYJ71_03680</name>
</gene>
<dbReference type="InterPro" id="IPR011006">
    <property type="entry name" value="CheY-like_superfamily"/>
</dbReference>
<sequence>MNQYNILVAEDDLDIQELMVEFLNANNYNVDAVSDGVECMHKFKEKDYDLIILDIMMPNLDGYTTCKMIRNTSNVPIIFLTALNEESNQMNGFDIGADDYITKPFSFNILIKRVEAVLRRSSNSVSSEFLSFDNLRLNLNTYSIEVEDRDVELTLKEFNILKELIEKYPHIVTRENLLDSIWGYDFYGDTRIVDAHIKNIRKKIGVPCIKTVKGIGYTLEKNV</sequence>
<dbReference type="EMBL" id="VUNE01000001">
    <property type="protein sequence ID" value="MST62075.1"/>
    <property type="molecule type" value="Genomic_DNA"/>
</dbReference>
<evidence type="ECO:0000259" key="10">
    <source>
        <dbReference type="PROSITE" id="PS50110"/>
    </source>
</evidence>
<reference evidence="12 13" key="1">
    <citation type="submission" date="2019-08" db="EMBL/GenBank/DDBJ databases">
        <title>In-depth cultivation of the pig gut microbiome towards novel bacterial diversity and tailored functional studies.</title>
        <authorList>
            <person name="Wylensek D."/>
            <person name="Hitch T.C.A."/>
            <person name="Clavel T."/>
        </authorList>
    </citation>
    <scope>NUCLEOTIDE SEQUENCE [LARGE SCALE GENOMIC DNA]</scope>
    <source>
        <strain evidence="12 13">WCA-SAB-591-4A-A</strain>
    </source>
</reference>
<dbReference type="PANTHER" id="PTHR48111">
    <property type="entry name" value="REGULATOR OF RPOS"/>
    <property type="match status" value="1"/>
</dbReference>
<accession>A0A6N7WYX4</accession>
<dbReference type="SMART" id="SM00448">
    <property type="entry name" value="REC"/>
    <property type="match status" value="1"/>
</dbReference>
<feature type="domain" description="OmpR/PhoB-type" evidence="11">
    <location>
        <begin position="127"/>
        <end position="221"/>
    </location>
</feature>
<dbReference type="Proteomes" id="UP000440713">
    <property type="component" value="Unassembled WGS sequence"/>
</dbReference>
<dbReference type="SMART" id="SM00862">
    <property type="entry name" value="Trans_reg_C"/>
    <property type="match status" value="1"/>
</dbReference>
<keyword evidence="2 8" id="KW-0597">Phosphoprotein</keyword>
<dbReference type="GO" id="GO:0006355">
    <property type="term" value="P:regulation of DNA-templated transcription"/>
    <property type="evidence" value="ECO:0007669"/>
    <property type="project" value="InterPro"/>
</dbReference>
<evidence type="ECO:0000256" key="6">
    <source>
        <dbReference type="ARBA" id="ARBA00023163"/>
    </source>
</evidence>
<dbReference type="Gene3D" id="3.40.50.2300">
    <property type="match status" value="1"/>
</dbReference>
<dbReference type="AlphaFoldDB" id="A0A6N7WYX4"/>
<evidence type="ECO:0000313" key="13">
    <source>
        <dbReference type="Proteomes" id="UP000440713"/>
    </source>
</evidence>
<evidence type="ECO:0000256" key="8">
    <source>
        <dbReference type="PROSITE-ProRule" id="PRU00169"/>
    </source>
</evidence>
<evidence type="ECO:0000256" key="3">
    <source>
        <dbReference type="ARBA" id="ARBA00023012"/>
    </source>
</evidence>
<evidence type="ECO:0000256" key="5">
    <source>
        <dbReference type="ARBA" id="ARBA00023125"/>
    </source>
</evidence>
<dbReference type="InterPro" id="IPR001789">
    <property type="entry name" value="Sig_transdc_resp-reg_receiver"/>
</dbReference>
<dbReference type="InterPro" id="IPR036388">
    <property type="entry name" value="WH-like_DNA-bd_sf"/>
</dbReference>
<dbReference type="GO" id="GO:0005829">
    <property type="term" value="C:cytosol"/>
    <property type="evidence" value="ECO:0007669"/>
    <property type="project" value="TreeGrafter"/>
</dbReference>
<dbReference type="GO" id="GO:0032993">
    <property type="term" value="C:protein-DNA complex"/>
    <property type="evidence" value="ECO:0007669"/>
    <property type="project" value="TreeGrafter"/>
</dbReference>
<proteinExistence type="predicted"/>
<evidence type="ECO:0000256" key="2">
    <source>
        <dbReference type="ARBA" id="ARBA00022553"/>
    </source>
</evidence>
<dbReference type="CDD" id="cd00383">
    <property type="entry name" value="trans_reg_C"/>
    <property type="match status" value="1"/>
</dbReference>
<dbReference type="InterPro" id="IPR001867">
    <property type="entry name" value="OmpR/PhoB-type_DNA-bd"/>
</dbReference>
<organism evidence="12 13">
    <name type="scientific">Peptostreptococcus porci</name>
    <dbReference type="NCBI Taxonomy" id="2652282"/>
    <lineage>
        <taxon>Bacteria</taxon>
        <taxon>Bacillati</taxon>
        <taxon>Bacillota</taxon>
        <taxon>Clostridia</taxon>
        <taxon>Peptostreptococcales</taxon>
        <taxon>Peptostreptococcaceae</taxon>
        <taxon>Peptostreptococcus</taxon>
    </lineage>
</organism>
<dbReference type="PROSITE" id="PS51755">
    <property type="entry name" value="OMPR_PHOB"/>
    <property type="match status" value="1"/>
</dbReference>
<dbReference type="GO" id="GO:0000976">
    <property type="term" value="F:transcription cis-regulatory region binding"/>
    <property type="evidence" value="ECO:0007669"/>
    <property type="project" value="TreeGrafter"/>
</dbReference>
<name>A0A6N7WYX4_9FIRM</name>
<feature type="domain" description="Response regulatory" evidence="10">
    <location>
        <begin position="5"/>
        <end position="118"/>
    </location>
</feature>
<dbReference type="SUPFAM" id="SSF52172">
    <property type="entry name" value="CheY-like"/>
    <property type="match status" value="1"/>
</dbReference>
<dbReference type="PROSITE" id="PS50110">
    <property type="entry name" value="RESPONSE_REGULATORY"/>
    <property type="match status" value="1"/>
</dbReference>
<keyword evidence="4" id="KW-0805">Transcription regulation</keyword>
<keyword evidence="6" id="KW-0804">Transcription</keyword>
<keyword evidence="5 9" id="KW-0238">DNA-binding</keyword>
<evidence type="ECO:0000256" key="1">
    <source>
        <dbReference type="ARBA" id="ARBA00018672"/>
    </source>
</evidence>
<comment type="function">
    <text evidence="7">May play the central regulatory role in sporulation. It may be an element of the effector pathway responsible for the activation of sporulation genes in response to nutritional stress. Spo0A may act in concert with spo0H (a sigma factor) to control the expression of some genes that are critical to the sporulation process.</text>
</comment>
<keyword evidence="13" id="KW-1185">Reference proteome</keyword>
<dbReference type="Pfam" id="PF00072">
    <property type="entry name" value="Response_reg"/>
    <property type="match status" value="1"/>
</dbReference>
<dbReference type="GO" id="GO:0000156">
    <property type="term" value="F:phosphorelay response regulator activity"/>
    <property type="evidence" value="ECO:0007669"/>
    <property type="project" value="TreeGrafter"/>
</dbReference>
<dbReference type="PANTHER" id="PTHR48111:SF32">
    <property type="entry name" value="STAGE 0 SPORULATION PROTEIN A HOMOLOG"/>
    <property type="match status" value="1"/>
</dbReference>
<dbReference type="InterPro" id="IPR039420">
    <property type="entry name" value="WalR-like"/>
</dbReference>
<dbReference type="Gene3D" id="6.10.250.690">
    <property type="match status" value="1"/>
</dbReference>
<evidence type="ECO:0000256" key="4">
    <source>
        <dbReference type="ARBA" id="ARBA00023015"/>
    </source>
</evidence>
<dbReference type="RefSeq" id="WP_154537432.1">
    <property type="nucleotide sequence ID" value="NZ_JAXDWS010000008.1"/>
</dbReference>
<dbReference type="Gene3D" id="1.10.10.10">
    <property type="entry name" value="Winged helix-like DNA-binding domain superfamily/Winged helix DNA-binding domain"/>
    <property type="match status" value="1"/>
</dbReference>
<feature type="modified residue" description="4-aspartylphosphate" evidence="8">
    <location>
        <position position="54"/>
    </location>
</feature>
<protein>
    <recommendedName>
        <fullName evidence="1">Stage 0 sporulation protein A homolog</fullName>
    </recommendedName>
</protein>
<dbReference type="FunFam" id="3.40.50.2300:FF:000001">
    <property type="entry name" value="DNA-binding response regulator PhoB"/>
    <property type="match status" value="1"/>
</dbReference>